<keyword evidence="1" id="KW-0732">Signal</keyword>
<gene>
    <name evidence="2" type="ORF">EQG61_08500</name>
</gene>
<accession>A0A4Q1K8T1</accession>
<protein>
    <submittedName>
        <fullName evidence="2">Uncharacterized protein</fullName>
    </submittedName>
</protein>
<feature type="chain" id="PRO_5021028344" evidence="1">
    <location>
        <begin position="28"/>
        <end position="118"/>
    </location>
</feature>
<dbReference type="Proteomes" id="UP000289857">
    <property type="component" value="Unassembled WGS sequence"/>
</dbReference>
<sequence length="118" mass="13553">MKRFITYFLLVTALFSFGRMPMSFAFAPEKVMTTAGSSIEHFNKAAKFGTFQMVEFDNEAEDDVQSSQDWYIPVSNAIASVVVFFPQLQTPRSIPSHRLNWTLPKTTPLFIQLCNYRL</sequence>
<proteinExistence type="predicted"/>
<keyword evidence="3" id="KW-1185">Reference proteome</keyword>
<reference evidence="3" key="1">
    <citation type="submission" date="2019-01" db="EMBL/GenBank/DDBJ databases">
        <title>Cytophagaceae bacterium strain CAR-16.</title>
        <authorList>
            <person name="Chen W.-M."/>
        </authorList>
    </citation>
    <scope>NUCLEOTIDE SEQUENCE [LARGE SCALE GENOMIC DNA]</scope>
    <source>
        <strain evidence="3">WWJ-16</strain>
    </source>
</reference>
<organism evidence="2 3">
    <name type="scientific">Flavobacterium stagni</name>
    <dbReference type="NCBI Taxonomy" id="2506421"/>
    <lineage>
        <taxon>Bacteria</taxon>
        <taxon>Pseudomonadati</taxon>
        <taxon>Bacteroidota</taxon>
        <taxon>Flavobacteriia</taxon>
        <taxon>Flavobacteriales</taxon>
        <taxon>Flavobacteriaceae</taxon>
        <taxon>Flavobacterium</taxon>
    </lineage>
</organism>
<name>A0A4Q1K8T1_9FLAO</name>
<comment type="caution">
    <text evidence="2">The sequence shown here is derived from an EMBL/GenBank/DDBJ whole genome shotgun (WGS) entry which is preliminary data.</text>
</comment>
<evidence type="ECO:0000256" key="1">
    <source>
        <dbReference type="SAM" id="SignalP"/>
    </source>
</evidence>
<evidence type="ECO:0000313" key="3">
    <source>
        <dbReference type="Proteomes" id="UP000289857"/>
    </source>
</evidence>
<feature type="signal peptide" evidence="1">
    <location>
        <begin position="1"/>
        <end position="27"/>
    </location>
</feature>
<evidence type="ECO:0000313" key="2">
    <source>
        <dbReference type="EMBL" id="RXR22611.1"/>
    </source>
</evidence>
<dbReference type="AlphaFoldDB" id="A0A4Q1K8T1"/>
<dbReference type="RefSeq" id="WP_129461496.1">
    <property type="nucleotide sequence ID" value="NZ_SBKN01000004.1"/>
</dbReference>
<dbReference type="EMBL" id="SBKN01000004">
    <property type="protein sequence ID" value="RXR22611.1"/>
    <property type="molecule type" value="Genomic_DNA"/>
</dbReference>